<dbReference type="STRING" id="260086.SAMN05216207_10822"/>
<evidence type="ECO:0000259" key="1">
    <source>
        <dbReference type="Pfam" id="PF12697"/>
    </source>
</evidence>
<dbReference type="SUPFAM" id="SSF53474">
    <property type="entry name" value="alpha/beta-Hydrolases"/>
    <property type="match status" value="1"/>
</dbReference>
<gene>
    <name evidence="2" type="ORF">SAMN05216207_10822</name>
</gene>
<name>A0A1I5I0F0_PSUAM</name>
<dbReference type="PANTHER" id="PTHR43194">
    <property type="entry name" value="HYDROLASE ALPHA/BETA FOLD FAMILY"/>
    <property type="match status" value="1"/>
</dbReference>
<evidence type="ECO:0000313" key="2">
    <source>
        <dbReference type="EMBL" id="SFO54003.1"/>
    </source>
</evidence>
<keyword evidence="2" id="KW-0378">Hydrolase</keyword>
<dbReference type="Proteomes" id="UP000199614">
    <property type="component" value="Unassembled WGS sequence"/>
</dbReference>
<dbReference type="AlphaFoldDB" id="A0A1I5I0F0"/>
<dbReference type="EMBL" id="FOUY01000082">
    <property type="protein sequence ID" value="SFO54003.1"/>
    <property type="molecule type" value="Genomic_DNA"/>
</dbReference>
<evidence type="ECO:0000313" key="3">
    <source>
        <dbReference type="Proteomes" id="UP000199614"/>
    </source>
</evidence>
<keyword evidence="3" id="KW-1185">Reference proteome</keyword>
<dbReference type="RefSeq" id="WP_218163042.1">
    <property type="nucleotide sequence ID" value="NZ_FOUY01000082.1"/>
</dbReference>
<dbReference type="PANTHER" id="PTHR43194:SF5">
    <property type="entry name" value="PIMELOYL-[ACYL-CARRIER PROTEIN] METHYL ESTER ESTERASE"/>
    <property type="match status" value="1"/>
</dbReference>
<dbReference type="InterPro" id="IPR029058">
    <property type="entry name" value="AB_hydrolase_fold"/>
</dbReference>
<dbReference type="InterPro" id="IPR000073">
    <property type="entry name" value="AB_hydrolase_1"/>
</dbReference>
<organism evidence="2 3">
    <name type="scientific">Pseudonocardia ammonioxydans</name>
    <dbReference type="NCBI Taxonomy" id="260086"/>
    <lineage>
        <taxon>Bacteria</taxon>
        <taxon>Bacillati</taxon>
        <taxon>Actinomycetota</taxon>
        <taxon>Actinomycetes</taxon>
        <taxon>Pseudonocardiales</taxon>
        <taxon>Pseudonocardiaceae</taxon>
        <taxon>Pseudonocardia</taxon>
    </lineage>
</organism>
<sequence>MRWPLVTVLERTGRPLRGHGVSSTWTTVDGLRMHARLLDHAPPGAREVVLLHGLGVSSRYLLPLATELAPHLRVHAPDLPGFGHSEHPPTALDLPGLADALLAWVQATGLRTPMLVANSLGCQIAVATMRRAPGVFDRAVLVGPTFDRRGRHGLAQLGRLLRTGRHERWGLTAILVRDYLACGPARALATARHALAHRLEDDLAGVDVPVLVVRGGRDSVVPQRWAREVTDALPDGRLAELPGGGHALNYSYPGPLAAAIRPFLGGPPPGPDAPTTRPAAKSIADFDSASAVLRGTARHLRGQDLPAIGAVPRALAPLAERLLPAVNQLPAGLREQVYRFGSGGEAVPPGQLHAVSAEAVARWMVEQYPRRPYPAAIVGSSSGALAHLAAALGAPLLPQTFLLPVAQPEVGPDQPRAGLAAGLGPGRLLLDANPDVALHHMHDPNQDRLSLARMTYFRLKHRRLGPAFTDFLTDTLAPGATLLVADCQARWPVTRQGDRHVFQFGALGGIPPEEFHHGSDRVADYLHRYGSPRRRWDPPPAEDEAPEAEWGFDPALLADLTALAHRQGWRLRRVSFADPEDLSPLIAELYRWWYARRGLPVARLLVESFVLLDPRLTVSTASVPYWSKFPVEPSADALARYLDTAQPYDEIRLALFSHGTDSVGVAPIQRWRALLGHARRTGAFLGVDQQRFPRDFASFGRFHQQLSALPQHPPPAALTMAELETFLADTAGRWPGERVTWS</sequence>
<dbReference type="InterPro" id="IPR050228">
    <property type="entry name" value="Carboxylesterase_BioH"/>
</dbReference>
<dbReference type="GO" id="GO:0016787">
    <property type="term" value="F:hydrolase activity"/>
    <property type="evidence" value="ECO:0007669"/>
    <property type="project" value="UniProtKB-KW"/>
</dbReference>
<dbReference type="Pfam" id="PF12697">
    <property type="entry name" value="Abhydrolase_6"/>
    <property type="match status" value="1"/>
</dbReference>
<dbReference type="Gene3D" id="3.40.50.1820">
    <property type="entry name" value="alpha/beta hydrolase"/>
    <property type="match status" value="1"/>
</dbReference>
<feature type="domain" description="AB hydrolase-1" evidence="1">
    <location>
        <begin position="48"/>
        <end position="259"/>
    </location>
</feature>
<accession>A0A1I5I0F0</accession>
<reference evidence="2 3" key="1">
    <citation type="submission" date="2016-10" db="EMBL/GenBank/DDBJ databases">
        <authorList>
            <person name="de Groot N.N."/>
        </authorList>
    </citation>
    <scope>NUCLEOTIDE SEQUENCE [LARGE SCALE GENOMIC DNA]</scope>
    <source>
        <strain evidence="2 3">CGMCC 4.1877</strain>
    </source>
</reference>
<proteinExistence type="predicted"/>
<protein>
    <submittedName>
        <fullName evidence="2">Lysophospholipase, alpha-beta hydrolase superfamily</fullName>
    </submittedName>
</protein>